<dbReference type="InterPro" id="IPR051219">
    <property type="entry name" value="Heterochromatin_chromo-domain"/>
</dbReference>
<feature type="compositionally biased region" description="Basic and acidic residues" evidence="3">
    <location>
        <begin position="144"/>
        <end position="156"/>
    </location>
</feature>
<dbReference type="SUPFAM" id="SSF54160">
    <property type="entry name" value="Chromo domain-like"/>
    <property type="match status" value="2"/>
</dbReference>
<organism evidence="5 6">
    <name type="scientific">Ustilago trichophora</name>
    <dbReference type="NCBI Taxonomy" id="86804"/>
    <lineage>
        <taxon>Eukaryota</taxon>
        <taxon>Fungi</taxon>
        <taxon>Dikarya</taxon>
        <taxon>Basidiomycota</taxon>
        <taxon>Ustilaginomycotina</taxon>
        <taxon>Ustilaginomycetes</taxon>
        <taxon>Ustilaginales</taxon>
        <taxon>Ustilaginaceae</taxon>
        <taxon>Ustilago</taxon>
    </lineage>
</organism>
<dbReference type="InterPro" id="IPR023779">
    <property type="entry name" value="Chromodomain_CS"/>
</dbReference>
<dbReference type="PROSITE" id="PS00598">
    <property type="entry name" value="CHROMO_1"/>
    <property type="match status" value="1"/>
</dbReference>
<accession>A0A5C3E7Q0</accession>
<feature type="compositionally biased region" description="Acidic residues" evidence="3">
    <location>
        <begin position="65"/>
        <end position="86"/>
    </location>
</feature>
<feature type="region of interest" description="Disordered" evidence="3">
    <location>
        <begin position="133"/>
        <end position="241"/>
    </location>
</feature>
<evidence type="ECO:0000256" key="2">
    <source>
        <dbReference type="ARBA" id="ARBA00023242"/>
    </source>
</evidence>
<dbReference type="InterPro" id="IPR000953">
    <property type="entry name" value="Chromo/chromo_shadow_dom"/>
</dbReference>
<protein>
    <recommendedName>
        <fullName evidence="4">Chromo domain-containing protein</fullName>
    </recommendedName>
</protein>
<feature type="region of interest" description="Disordered" evidence="3">
    <location>
        <begin position="1"/>
        <end position="99"/>
    </location>
</feature>
<feature type="domain" description="Chromo" evidence="4">
    <location>
        <begin position="84"/>
        <end position="158"/>
    </location>
</feature>
<feature type="compositionally biased region" description="Acidic residues" evidence="3">
    <location>
        <begin position="157"/>
        <end position="167"/>
    </location>
</feature>
<dbReference type="GO" id="GO:0005634">
    <property type="term" value="C:nucleus"/>
    <property type="evidence" value="ECO:0007669"/>
    <property type="project" value="UniProtKB-SubCell"/>
</dbReference>
<dbReference type="AlphaFoldDB" id="A0A5C3E7Q0"/>
<dbReference type="SMART" id="SM00298">
    <property type="entry name" value="CHROMO"/>
    <property type="match status" value="1"/>
</dbReference>
<gene>
    <name evidence="5" type="ORF">UTRI_04072_B</name>
</gene>
<dbReference type="PROSITE" id="PS50013">
    <property type="entry name" value="CHROMO_2"/>
    <property type="match status" value="1"/>
</dbReference>
<dbReference type="InterPro" id="IPR008251">
    <property type="entry name" value="Chromo_shadow_dom"/>
</dbReference>
<keyword evidence="6" id="KW-1185">Reference proteome</keyword>
<dbReference type="Pfam" id="PF00385">
    <property type="entry name" value="Chromo"/>
    <property type="match status" value="1"/>
</dbReference>
<dbReference type="Proteomes" id="UP000324022">
    <property type="component" value="Unassembled WGS sequence"/>
</dbReference>
<feature type="compositionally biased region" description="Basic residues" evidence="3">
    <location>
        <begin position="200"/>
        <end position="214"/>
    </location>
</feature>
<dbReference type="CDD" id="cd00024">
    <property type="entry name" value="CD_CSD"/>
    <property type="match status" value="1"/>
</dbReference>
<feature type="compositionally biased region" description="Polar residues" evidence="3">
    <location>
        <begin position="183"/>
        <end position="197"/>
    </location>
</feature>
<evidence type="ECO:0000256" key="3">
    <source>
        <dbReference type="SAM" id="MobiDB-lite"/>
    </source>
</evidence>
<evidence type="ECO:0000313" key="5">
    <source>
        <dbReference type="EMBL" id="SPO26763.1"/>
    </source>
</evidence>
<dbReference type="GO" id="GO:0000792">
    <property type="term" value="C:heterochromatin"/>
    <property type="evidence" value="ECO:0007669"/>
    <property type="project" value="UniProtKB-ARBA"/>
</dbReference>
<feature type="compositionally biased region" description="Basic and acidic residues" evidence="3">
    <location>
        <begin position="87"/>
        <end position="99"/>
    </location>
</feature>
<feature type="compositionally biased region" description="Acidic residues" evidence="3">
    <location>
        <begin position="218"/>
        <end position="235"/>
    </location>
</feature>
<feature type="compositionally biased region" description="Low complexity" evidence="3">
    <location>
        <begin position="1"/>
        <end position="21"/>
    </location>
</feature>
<dbReference type="InterPro" id="IPR017984">
    <property type="entry name" value="Chromo_dom_subgr"/>
</dbReference>
<dbReference type="EMBL" id="OOIN01000015">
    <property type="protein sequence ID" value="SPO26763.1"/>
    <property type="molecule type" value="Genomic_DNA"/>
</dbReference>
<comment type="subcellular location">
    <subcellularLocation>
        <location evidence="1">Nucleus</location>
    </subcellularLocation>
</comment>
<dbReference type="Pfam" id="PF01393">
    <property type="entry name" value="Chromo_shadow"/>
    <property type="match status" value="1"/>
</dbReference>
<dbReference type="InterPro" id="IPR016197">
    <property type="entry name" value="Chromo-like_dom_sf"/>
</dbReference>
<dbReference type="Gene3D" id="2.40.50.40">
    <property type="match status" value="2"/>
</dbReference>
<dbReference type="PRINTS" id="PR00504">
    <property type="entry name" value="CHROMODOMAIN"/>
</dbReference>
<evidence type="ECO:0000256" key="1">
    <source>
        <dbReference type="ARBA" id="ARBA00004123"/>
    </source>
</evidence>
<dbReference type="GO" id="GO:0006338">
    <property type="term" value="P:chromatin remodeling"/>
    <property type="evidence" value="ECO:0007669"/>
    <property type="project" value="UniProtKB-ARBA"/>
</dbReference>
<dbReference type="InterPro" id="IPR023780">
    <property type="entry name" value="Chromo_domain"/>
</dbReference>
<dbReference type="OrthoDB" id="2630497at2759"/>
<evidence type="ECO:0000313" key="6">
    <source>
        <dbReference type="Proteomes" id="UP000324022"/>
    </source>
</evidence>
<name>A0A5C3E7Q0_9BASI</name>
<dbReference type="PANTHER" id="PTHR22812">
    <property type="entry name" value="CHROMOBOX PROTEIN"/>
    <property type="match status" value="1"/>
</dbReference>
<proteinExistence type="predicted"/>
<sequence length="345" mass="39826">MAVTPRSRSQTASASASPSKSNGRKQPTRIAIDLSDDDDDDQDVVDDKKSAKRARPSKSKKDVQVVDDDDDDEDEDDVEAEDEFEVEVVRSHRPERGAEAWKMEYLIKWKGWPESDNTWEPEHNLPRNLVDDYWKTQPSKSQPKKFEQKRKATHDDDHEDVEEIESDDDRHDSPKPKAKNGRRSSTASKRSSPTKSRASPAKRPRTSTSSRRRASSTSDDDEDEDDSSSEESDSAADEKAKERALNKIRVRFLDHYMETEDWEDLVVGIINMQRSEDDSKLQSYVQFPEKASWTTAMTKIKMQDRYRGKGPQIWVDNDIVNKRCPQKVIKFYEQHVRFANPRPAH</sequence>
<reference evidence="5 6" key="1">
    <citation type="submission" date="2018-03" db="EMBL/GenBank/DDBJ databases">
        <authorList>
            <person name="Guldener U."/>
        </authorList>
    </citation>
    <scope>NUCLEOTIDE SEQUENCE [LARGE SCALE GENOMIC DNA]</scope>
    <source>
        <strain evidence="5 6">NBRC100155</strain>
    </source>
</reference>
<keyword evidence="2" id="KW-0539">Nucleus</keyword>
<evidence type="ECO:0000259" key="4">
    <source>
        <dbReference type="PROSITE" id="PS50013"/>
    </source>
</evidence>
<feature type="compositionally biased region" description="Acidic residues" evidence="3">
    <location>
        <begin position="34"/>
        <end position="44"/>
    </location>
</feature>
<dbReference type="SMART" id="SM00300">
    <property type="entry name" value="ChSh"/>
    <property type="match status" value="1"/>
</dbReference>